<dbReference type="GO" id="GO:0004222">
    <property type="term" value="F:metalloendopeptidase activity"/>
    <property type="evidence" value="ECO:0007669"/>
    <property type="project" value="TreeGrafter"/>
</dbReference>
<name>A0AA35TNY6_GEOBA</name>
<dbReference type="Pfam" id="PF01551">
    <property type="entry name" value="Peptidase_M23"/>
    <property type="match status" value="3"/>
</dbReference>
<feature type="signal peptide" evidence="2">
    <location>
        <begin position="1"/>
        <end position="22"/>
    </location>
</feature>
<feature type="domain" description="M23ase beta-sheet core" evidence="3">
    <location>
        <begin position="61"/>
        <end position="159"/>
    </location>
</feature>
<dbReference type="InterPro" id="IPR050570">
    <property type="entry name" value="Cell_wall_metabolism_enzyme"/>
</dbReference>
<dbReference type="PANTHER" id="PTHR21666">
    <property type="entry name" value="PEPTIDASE-RELATED"/>
    <property type="match status" value="1"/>
</dbReference>
<dbReference type="PANTHER" id="PTHR21666:SF270">
    <property type="entry name" value="MUREIN HYDROLASE ACTIVATOR ENVC"/>
    <property type="match status" value="1"/>
</dbReference>
<evidence type="ECO:0000313" key="4">
    <source>
        <dbReference type="EMBL" id="CAI8050467.1"/>
    </source>
</evidence>
<comment type="caution">
    <text evidence="4">The sequence shown here is derived from an EMBL/GenBank/DDBJ whole genome shotgun (WGS) entry which is preliminary data.</text>
</comment>
<sequence>MRPIIILLCVVVFHCSVQNVGASVARSNRIWPIGGTTSVDLPQSSPFAPRLQISQGSKYDYHRGIDIPADLYSEVYAVSDGTVRINGSHHAYSDGVVQLHHTDWEEGGDFYTSYIHIVMSDGQNSISLTNGQSVSKGQHIAYSNGTPSLDHIHFEVRVGSYKKEYACNPWKYLPNSDNDYSSFEAELSLTPNYNDIECQAVVNVSVLPNQLTFNRVELHILDNLDTPQKVRFYDMCGTNVNHTQGQVDNSTYQDDPDDYSSSYLIRISPMFFNSKSYGKNESAGWGFEFVDLPSLSGGGRVMAKIFDVFGNSKSTEYLSYTCSTTAPTTSSTTATSSTTPTEESSCSGCTRNDRIWPISGTTTVDPQAIPYGSRRQYSGSYKFHRGVDIRCSTYTNVYAVADGTLKHENWEENPNGNVYTNYMYIVLSKSGGEDPITLTIGQAVKKGDLIAYSYGTSFPHIHFEVRDGGTISKYSSNPWKYMPNSANDYTSFDTASVSLTTNYNDVECQAVVNVSVPPNLLTFNRVELHILDSSDTPQKVRFYDMCGINTNRTTSQINDQNYREDPNDASSYLIRISPKPFFYNPDTNIPASAEYGFDFVDLPSLAGGGRVMAKIFDVFGNSIPTDYFDYTCSEGTTTAPTTTTTSSTTATSSTTPTEESSCSGCTRNDRIWPISGTTTVDLPQSVPYGSRRYYSSGSYNFHRGVDIRCSTYTNVYAVADGTVRINGSHSGYSSSIVQLKHTGWEENPGGYVYTNYQQISLVKSGGEDPITLPLGHNVKKGDLIAYGYRESNFVNIHFEVRDGGTISKYSSNPWKYMPNSANDYTSFDTASVSLTTNYNDDECQAVVNVSVPPNLLTFNRVELHILDSSDTPQKVRFYDMHGTNTNQTTSQINDQNYREDPNDAASYLIRISPKTFTSTYLENNKPAEYGFEFVDLPLLSGGGRVMAKIFDVFGTSRLTDYESYTCN</sequence>
<organism evidence="4 5">
    <name type="scientific">Geodia barretti</name>
    <name type="common">Barrett's horny sponge</name>
    <dbReference type="NCBI Taxonomy" id="519541"/>
    <lineage>
        <taxon>Eukaryota</taxon>
        <taxon>Metazoa</taxon>
        <taxon>Porifera</taxon>
        <taxon>Demospongiae</taxon>
        <taxon>Heteroscleromorpha</taxon>
        <taxon>Tetractinellida</taxon>
        <taxon>Astrophorina</taxon>
        <taxon>Geodiidae</taxon>
        <taxon>Geodia</taxon>
    </lineage>
</organism>
<keyword evidence="5" id="KW-1185">Reference proteome</keyword>
<dbReference type="EMBL" id="CASHTH010003869">
    <property type="protein sequence ID" value="CAI8050467.1"/>
    <property type="molecule type" value="Genomic_DNA"/>
</dbReference>
<dbReference type="AlphaFoldDB" id="A0AA35TNY6"/>
<feature type="region of interest" description="Disordered" evidence="1">
    <location>
        <begin position="638"/>
        <end position="664"/>
    </location>
</feature>
<protein>
    <submittedName>
        <fullName evidence="4">Glycyl-glycine endopeptidase LytM</fullName>
    </submittedName>
</protein>
<dbReference type="SUPFAM" id="SSF51261">
    <property type="entry name" value="Duplicated hybrid motif"/>
    <property type="match status" value="3"/>
</dbReference>
<evidence type="ECO:0000256" key="1">
    <source>
        <dbReference type="SAM" id="MobiDB-lite"/>
    </source>
</evidence>
<evidence type="ECO:0000313" key="5">
    <source>
        <dbReference type="Proteomes" id="UP001174909"/>
    </source>
</evidence>
<dbReference type="Proteomes" id="UP001174909">
    <property type="component" value="Unassembled WGS sequence"/>
</dbReference>
<feature type="compositionally biased region" description="Low complexity" evidence="1">
    <location>
        <begin position="324"/>
        <end position="347"/>
    </location>
</feature>
<feature type="domain" description="M23ase beta-sheet core" evidence="3">
    <location>
        <begin position="701"/>
        <end position="804"/>
    </location>
</feature>
<dbReference type="Gene3D" id="2.70.70.10">
    <property type="entry name" value="Glucose Permease (Domain IIA)"/>
    <property type="match status" value="3"/>
</dbReference>
<dbReference type="InterPro" id="IPR011055">
    <property type="entry name" value="Dup_hybrid_motif"/>
</dbReference>
<feature type="chain" id="PRO_5041286578" evidence="2">
    <location>
        <begin position="23"/>
        <end position="967"/>
    </location>
</feature>
<reference evidence="4" key="1">
    <citation type="submission" date="2023-03" db="EMBL/GenBank/DDBJ databases">
        <authorList>
            <person name="Steffen K."/>
            <person name="Cardenas P."/>
        </authorList>
    </citation>
    <scope>NUCLEOTIDE SEQUENCE</scope>
</reference>
<accession>A0AA35TNY6</accession>
<proteinExistence type="predicted"/>
<keyword evidence="2" id="KW-0732">Signal</keyword>
<evidence type="ECO:0000256" key="2">
    <source>
        <dbReference type="SAM" id="SignalP"/>
    </source>
</evidence>
<feature type="domain" description="M23ase beta-sheet core" evidence="3">
    <location>
        <begin position="382"/>
        <end position="469"/>
    </location>
</feature>
<gene>
    <name evidence="4" type="ORF">GBAR_LOCUS27717</name>
</gene>
<feature type="region of interest" description="Disordered" evidence="1">
    <location>
        <begin position="324"/>
        <end position="348"/>
    </location>
</feature>
<dbReference type="InterPro" id="IPR016047">
    <property type="entry name" value="M23ase_b-sheet_dom"/>
</dbReference>
<dbReference type="CDD" id="cd12797">
    <property type="entry name" value="M23_peptidase"/>
    <property type="match status" value="3"/>
</dbReference>
<evidence type="ECO:0000259" key="3">
    <source>
        <dbReference type="Pfam" id="PF01551"/>
    </source>
</evidence>